<reference evidence="2" key="1">
    <citation type="submission" date="2017-06" db="EMBL/GenBank/DDBJ databases">
        <title>Genome analysis of Fimbriiglobus ruber SP5, the first member of the order Planctomycetales with confirmed chitinolytic capability.</title>
        <authorList>
            <person name="Ravin N.V."/>
            <person name="Rakitin A.L."/>
            <person name="Ivanova A.A."/>
            <person name="Beletsky A.V."/>
            <person name="Kulichevskaya I.S."/>
            <person name="Mardanov A.V."/>
            <person name="Dedysh S.N."/>
        </authorList>
    </citation>
    <scope>NUCLEOTIDE SEQUENCE [LARGE SCALE GENOMIC DNA]</scope>
    <source>
        <strain evidence="2">SP5</strain>
    </source>
</reference>
<dbReference type="AlphaFoldDB" id="A0A225E4T3"/>
<protein>
    <recommendedName>
        <fullName evidence="3">Hydrazine synthase alpha subunit middle domain-containing protein</fullName>
    </recommendedName>
</protein>
<keyword evidence="2" id="KW-1185">Reference proteome</keyword>
<dbReference type="Proteomes" id="UP000214646">
    <property type="component" value="Unassembled WGS sequence"/>
</dbReference>
<proteinExistence type="predicted"/>
<dbReference type="InterPro" id="IPR011042">
    <property type="entry name" value="6-blade_b-propeller_TolB-like"/>
</dbReference>
<name>A0A225E4T3_9BACT</name>
<evidence type="ECO:0000313" key="1">
    <source>
        <dbReference type="EMBL" id="OWK46774.1"/>
    </source>
</evidence>
<evidence type="ECO:0008006" key="3">
    <source>
        <dbReference type="Google" id="ProtNLM"/>
    </source>
</evidence>
<comment type="caution">
    <text evidence="1">The sequence shown here is derived from an EMBL/GenBank/DDBJ whole genome shotgun (WGS) entry which is preliminary data.</text>
</comment>
<accession>A0A225E4T3</accession>
<organism evidence="1 2">
    <name type="scientific">Fimbriiglobus ruber</name>
    <dbReference type="NCBI Taxonomy" id="1908690"/>
    <lineage>
        <taxon>Bacteria</taxon>
        <taxon>Pseudomonadati</taxon>
        <taxon>Planctomycetota</taxon>
        <taxon>Planctomycetia</taxon>
        <taxon>Gemmatales</taxon>
        <taxon>Gemmataceae</taxon>
        <taxon>Fimbriiglobus</taxon>
    </lineage>
</organism>
<dbReference type="EMBL" id="NIDE01000001">
    <property type="protein sequence ID" value="OWK46774.1"/>
    <property type="molecule type" value="Genomic_DNA"/>
</dbReference>
<gene>
    <name evidence="1" type="ORF">FRUB_00473</name>
</gene>
<dbReference type="Gene3D" id="2.120.10.30">
    <property type="entry name" value="TolB, C-terminal domain"/>
    <property type="match status" value="1"/>
</dbReference>
<evidence type="ECO:0000313" key="2">
    <source>
        <dbReference type="Proteomes" id="UP000214646"/>
    </source>
</evidence>
<dbReference type="SUPFAM" id="SSF69304">
    <property type="entry name" value="Tricorn protease N-terminal domain"/>
    <property type="match status" value="1"/>
</dbReference>
<sequence length="622" mass="67238">MLAAGGAYFFLTAPKPSRTAAAELLPFVHALPPVPIVFTSRSEPASLEPAAVEGEGFTYPGTIPWKAREGRLRLLMSDRGVVELTWNRELPEGGTLVDVMSPSVSVDGKRVFFAGRKAPPDAGRWRIFQVELETGEIARLTGGPSDPGCTALPPMRFAADGTRLSDSARKQLDYDDVDPTDLGPDGFAFASSRLPDLGRDHSRRATQIWVWKTGDAASHPITANRNNDRWPVLSAASDQLIFSLWSRNREAVTADRSEVQPVSMGGRYATAPTDHWMAAHVRPNGVDFGYAVKSDGPAWRPRPLFNGRLAYTTHDPSSPGVLRLAQADWGYIQSAPSSLLADMSVGGLNARGPAKQVYGPGTNAEGVPISAGTPAPCPGGRVLFSASPLGARPKEFALYSTSDDWTSAAPVPELLFDDPAYVDSEPVAVYAREVSQAPGRFDAPPATANTRPSQFTLASGALFTGDSGFLENLAVKQAIRNPIPWSDAPYSMRDPRKNPLVPPPPNVKSIVFYAAYRDRFDDPDRPRVPGNWEKLTTSQLEPGPDGKLVTWVPTSPLMTTVLAGLDAEGKVAAWNGKGNSPRTFFAYAGDHYSHVRPNGYHYCNGCHTGHTFVTADIHERVR</sequence>